<reference evidence="3" key="1">
    <citation type="submission" date="2021-03" db="EMBL/GenBank/DDBJ databases">
        <title>Streptomyces strains.</title>
        <authorList>
            <person name="Lund M.B."/>
            <person name="Toerring T."/>
        </authorList>
    </citation>
    <scope>NUCLEOTIDE SEQUENCE</scope>
    <source>
        <strain evidence="3">JCM 4242</strain>
    </source>
</reference>
<sequence>MSRQLVHRAAVAEVFVTDGVRESDGGFVVAAQWPRDHALYHPDDNGLADPMLFAETIRQALLYVGHVHFGIPLGHRFVGRDLDFEIYDPELLRVGGTPLPVLLDVRWAWEDNRPPRRYGMRLEVKLTVGGRVCGRGSIAAFVVDDRSYSLLRNLTRKTGEGHPPDGAAPARPPLRRRTGPAPSVGRLRTKDCVLEPGERPGEWLLRADPNHAILFDHPTDHLPLMVILEGFRQLGYLRLHENGSPADGGRSYALAGAVVDCAAFAELDEPVRLVTEMYEPGADPDDPVRMRIAAVQGGSAVATATLTWVCAQTGAAPVGGSRVLLCGTAD</sequence>
<dbReference type="EMBL" id="JAFMOF010000004">
    <property type="protein sequence ID" value="MBO0656127.1"/>
    <property type="molecule type" value="Genomic_DNA"/>
</dbReference>
<keyword evidence="4" id="KW-1185">Reference proteome</keyword>
<feature type="region of interest" description="Disordered" evidence="1">
    <location>
        <begin position="155"/>
        <end position="186"/>
    </location>
</feature>
<feature type="domain" description="A-factor biosynthesis hotdog" evidence="2">
    <location>
        <begin position="184"/>
        <end position="310"/>
    </location>
</feature>
<evidence type="ECO:0000256" key="1">
    <source>
        <dbReference type="SAM" id="MobiDB-lite"/>
    </source>
</evidence>
<evidence type="ECO:0000313" key="3">
    <source>
        <dbReference type="EMBL" id="MBO0656127.1"/>
    </source>
</evidence>
<dbReference type="Proteomes" id="UP000664781">
    <property type="component" value="Unassembled WGS sequence"/>
</dbReference>
<dbReference type="InterPro" id="IPR005509">
    <property type="entry name" value="AfsA_hotdog_dom"/>
</dbReference>
<evidence type="ECO:0000259" key="2">
    <source>
        <dbReference type="Pfam" id="PF03756"/>
    </source>
</evidence>
<dbReference type="InterPro" id="IPR047757">
    <property type="entry name" value="AfsA-like"/>
</dbReference>
<evidence type="ECO:0000313" key="4">
    <source>
        <dbReference type="Proteomes" id="UP000664781"/>
    </source>
</evidence>
<protein>
    <submittedName>
        <fullName evidence="3">Gamma-butyrolactone biosynthesis protein</fullName>
    </submittedName>
</protein>
<proteinExistence type="predicted"/>
<gene>
    <name evidence="3" type="ORF">J1792_26135</name>
</gene>
<dbReference type="NCBIfam" id="NF041195">
    <property type="entry name" value="ScbA_BarX_GamBu"/>
    <property type="match status" value="1"/>
</dbReference>
<organism evidence="3 4">
    <name type="scientific">Streptomyces triculaminicus</name>
    <dbReference type="NCBI Taxonomy" id="2816232"/>
    <lineage>
        <taxon>Bacteria</taxon>
        <taxon>Bacillati</taxon>
        <taxon>Actinomycetota</taxon>
        <taxon>Actinomycetes</taxon>
        <taxon>Kitasatosporales</taxon>
        <taxon>Streptomycetaceae</taxon>
        <taxon>Streptomyces</taxon>
    </lineage>
</organism>
<dbReference type="GO" id="GO:0016740">
    <property type="term" value="F:transferase activity"/>
    <property type="evidence" value="ECO:0007669"/>
    <property type="project" value="InterPro"/>
</dbReference>
<comment type="caution">
    <text evidence="3">The sequence shown here is derived from an EMBL/GenBank/DDBJ whole genome shotgun (WGS) entry which is preliminary data.</text>
</comment>
<accession>A0A939JSR3</accession>
<dbReference type="AlphaFoldDB" id="A0A939JSR3"/>
<name>A0A939JSR3_9ACTN</name>
<feature type="domain" description="A-factor biosynthesis hotdog" evidence="2">
    <location>
        <begin position="5"/>
        <end position="141"/>
    </location>
</feature>
<dbReference type="Pfam" id="PF03756">
    <property type="entry name" value="AfsA"/>
    <property type="match status" value="2"/>
</dbReference>